<accession>A0A6M8FRN1</accession>
<gene>
    <name evidence="2" type="ORF">HNE05_05130</name>
</gene>
<keyword evidence="1" id="KW-1133">Transmembrane helix</keyword>
<reference evidence="2" key="1">
    <citation type="submission" date="2020-07" db="EMBL/GenBank/DDBJ databases">
        <title>Nitrate ammonifying Pseudomonas campi sp. nov. isolated from German agricultural grassland.</title>
        <authorList>
            <person name="Timsy T."/>
            <person name="Ulrich A."/>
            <person name="Spanner T."/>
            <person name="Foesel B."/>
            <person name="Kolb S."/>
            <person name="Horn M.A."/>
            <person name="Behrendt U."/>
        </authorList>
    </citation>
    <scope>NUCLEOTIDE SEQUENCE</scope>
    <source>
        <strain evidence="2">S1-A32-2</strain>
    </source>
</reference>
<protein>
    <submittedName>
        <fullName evidence="2">Uncharacterized protein</fullName>
    </submittedName>
</protein>
<dbReference type="RefSeq" id="WP_173205088.1">
    <property type="nucleotide sequence ID" value="NZ_CP053697.2"/>
</dbReference>
<keyword evidence="1" id="KW-0812">Transmembrane</keyword>
<sequence length="206" mass="23990">MILKRWRDYKIEIRPLVILAGLLISPVIVILLLWLFSADGAWLDAFVWNKDTAPGWVQAIGAIIALIVAIGIAQAERKWQRWHLKDRVNNVRYVVCQEMYRVLSEIIFADFPRDETGRPRDDWKDFRYFEARVQAAIDRVGRIALEPEIGTLMLVSNAEDVLCELQAILRAEQGITRRLQDYAKEKVRGWQEAADEFMAEYGKHYE</sequence>
<evidence type="ECO:0000313" key="3">
    <source>
        <dbReference type="Proteomes" id="UP000501379"/>
    </source>
</evidence>
<organism evidence="2 3">
    <name type="scientific">Aquipseudomonas campi</name>
    <dbReference type="NCBI Taxonomy" id="2731681"/>
    <lineage>
        <taxon>Bacteria</taxon>
        <taxon>Pseudomonadati</taxon>
        <taxon>Pseudomonadota</taxon>
        <taxon>Gammaproteobacteria</taxon>
        <taxon>Pseudomonadales</taxon>
        <taxon>Pseudomonadaceae</taxon>
        <taxon>Aquipseudomonas</taxon>
    </lineage>
</organism>
<evidence type="ECO:0000313" key="2">
    <source>
        <dbReference type="EMBL" id="QKE62766.1"/>
    </source>
</evidence>
<evidence type="ECO:0000256" key="1">
    <source>
        <dbReference type="SAM" id="Phobius"/>
    </source>
</evidence>
<proteinExistence type="predicted"/>
<dbReference type="EMBL" id="CP053697">
    <property type="protein sequence ID" value="QKE62766.1"/>
    <property type="molecule type" value="Genomic_DNA"/>
</dbReference>
<feature type="transmembrane region" description="Helical" evidence="1">
    <location>
        <begin position="56"/>
        <end position="75"/>
    </location>
</feature>
<keyword evidence="1" id="KW-0472">Membrane</keyword>
<dbReference type="Proteomes" id="UP000501379">
    <property type="component" value="Chromosome"/>
</dbReference>
<name>A0A6M8FRN1_9GAMM</name>
<feature type="transmembrane region" description="Helical" evidence="1">
    <location>
        <begin position="16"/>
        <end position="36"/>
    </location>
</feature>
<dbReference type="KEGG" id="pcam:HNE05_05130"/>
<dbReference type="AlphaFoldDB" id="A0A6M8FRN1"/>
<keyword evidence="3" id="KW-1185">Reference proteome</keyword>